<dbReference type="EMBL" id="CP126114">
    <property type="protein sequence ID" value="WHY87740.1"/>
    <property type="molecule type" value="Genomic_DNA"/>
</dbReference>
<name>A0AA95MQH5_9BACI</name>
<feature type="transmembrane region" description="Helical" evidence="1">
    <location>
        <begin position="6"/>
        <end position="21"/>
    </location>
</feature>
<dbReference type="Proteomes" id="UP001178288">
    <property type="component" value="Chromosome"/>
</dbReference>
<sequence>MKWGGILGITALLMLIILYEWPKLKKNIRKMQVVFFTVITIGWVLAILLILFPNMPGPSQLIDFIFKPIGRYWEIS</sequence>
<accession>A0AA95MQH5</accession>
<proteinExistence type="predicted"/>
<keyword evidence="1" id="KW-0472">Membrane</keyword>
<dbReference type="KEGG" id="nnv:QNH39_07880"/>
<dbReference type="AlphaFoldDB" id="A0AA95MQH5"/>
<feature type="transmembrane region" description="Helical" evidence="1">
    <location>
        <begin position="33"/>
        <end position="52"/>
    </location>
</feature>
<keyword evidence="1" id="KW-0812">Transmembrane</keyword>
<dbReference type="RefSeq" id="WP_066084332.1">
    <property type="nucleotide sequence ID" value="NZ_CP126114.1"/>
</dbReference>
<organism evidence="2 3">
    <name type="scientific">Neobacillus novalis</name>
    <dbReference type="NCBI Taxonomy" id="220687"/>
    <lineage>
        <taxon>Bacteria</taxon>
        <taxon>Bacillati</taxon>
        <taxon>Bacillota</taxon>
        <taxon>Bacilli</taxon>
        <taxon>Bacillales</taxon>
        <taxon>Bacillaceae</taxon>
        <taxon>Neobacillus</taxon>
    </lineage>
</organism>
<evidence type="ECO:0000313" key="3">
    <source>
        <dbReference type="Proteomes" id="UP001178288"/>
    </source>
</evidence>
<reference evidence="2" key="1">
    <citation type="submission" date="2023-05" db="EMBL/GenBank/DDBJ databases">
        <title>Comparative genomics of Bacillaceae isolates and their secondary metabolite potential.</title>
        <authorList>
            <person name="Song L."/>
            <person name="Nielsen L.J."/>
            <person name="Mohite O."/>
            <person name="Xu X."/>
            <person name="Weber T."/>
            <person name="Kovacs A.T."/>
        </authorList>
    </citation>
    <scope>NUCLEOTIDE SEQUENCE</scope>
    <source>
        <strain evidence="2">XLM17</strain>
    </source>
</reference>
<protein>
    <submittedName>
        <fullName evidence="2">Uncharacterized protein</fullName>
    </submittedName>
</protein>
<evidence type="ECO:0000256" key="1">
    <source>
        <dbReference type="SAM" id="Phobius"/>
    </source>
</evidence>
<keyword evidence="1" id="KW-1133">Transmembrane helix</keyword>
<keyword evidence="3" id="KW-1185">Reference proteome</keyword>
<gene>
    <name evidence="2" type="ORF">QNH39_07880</name>
</gene>
<evidence type="ECO:0000313" key="2">
    <source>
        <dbReference type="EMBL" id="WHY87740.1"/>
    </source>
</evidence>